<feature type="compositionally biased region" description="Low complexity" evidence="1">
    <location>
        <begin position="23"/>
        <end position="36"/>
    </location>
</feature>
<dbReference type="EMBL" id="JAVLET010000012">
    <property type="protein sequence ID" value="KAL0466489.1"/>
    <property type="molecule type" value="Genomic_DNA"/>
</dbReference>
<feature type="signal peptide" evidence="3">
    <location>
        <begin position="1"/>
        <end position="18"/>
    </location>
</feature>
<protein>
    <submittedName>
        <fullName evidence="4">Uncharacterized protein</fullName>
    </submittedName>
</protein>
<evidence type="ECO:0000256" key="3">
    <source>
        <dbReference type="SAM" id="SignalP"/>
    </source>
</evidence>
<keyword evidence="3" id="KW-0732">Signal</keyword>
<feature type="compositionally biased region" description="Polar residues" evidence="1">
    <location>
        <begin position="96"/>
        <end position="106"/>
    </location>
</feature>
<reference evidence="4 5" key="1">
    <citation type="submission" date="2023-09" db="EMBL/GenBank/DDBJ databases">
        <title>Multi-omics analysis of a traditional fermented food reveals byproduct-associated fungal strains for waste-to-food upcycling.</title>
        <authorList>
            <consortium name="Lawrence Berkeley National Laboratory"/>
            <person name="Rekdal V.M."/>
            <person name="Villalobos-Escobedo J.M."/>
            <person name="Rodriguez-Valeron N."/>
            <person name="Garcia M.O."/>
            <person name="Vasquez D.P."/>
            <person name="Damayanti I."/>
            <person name="Sorensen P.M."/>
            <person name="Baidoo E.E."/>
            <person name="De Carvalho A.C."/>
            <person name="Riley R."/>
            <person name="Lipzen A."/>
            <person name="He G."/>
            <person name="Yan M."/>
            <person name="Haridas S."/>
            <person name="Daum C."/>
            <person name="Yoshinaga Y."/>
            <person name="Ng V."/>
            <person name="Grigoriev I.V."/>
            <person name="Munk R."/>
            <person name="Nuraida L."/>
            <person name="Wijaya C.H."/>
            <person name="Morales P.-C."/>
            <person name="Keasling J.D."/>
        </authorList>
    </citation>
    <scope>NUCLEOTIDE SEQUENCE [LARGE SCALE GENOMIC DNA]</scope>
    <source>
        <strain evidence="4 5">FGSC 2613</strain>
    </source>
</reference>
<evidence type="ECO:0000313" key="4">
    <source>
        <dbReference type="EMBL" id="KAL0466489.1"/>
    </source>
</evidence>
<evidence type="ECO:0000313" key="5">
    <source>
        <dbReference type="Proteomes" id="UP001451303"/>
    </source>
</evidence>
<keyword evidence="2" id="KW-0472">Membrane</keyword>
<evidence type="ECO:0000256" key="1">
    <source>
        <dbReference type="SAM" id="MobiDB-lite"/>
    </source>
</evidence>
<organism evidence="4 5">
    <name type="scientific">Neurospora intermedia</name>
    <dbReference type="NCBI Taxonomy" id="5142"/>
    <lineage>
        <taxon>Eukaryota</taxon>
        <taxon>Fungi</taxon>
        <taxon>Dikarya</taxon>
        <taxon>Ascomycota</taxon>
        <taxon>Pezizomycotina</taxon>
        <taxon>Sordariomycetes</taxon>
        <taxon>Sordariomycetidae</taxon>
        <taxon>Sordariales</taxon>
        <taxon>Sordariaceae</taxon>
        <taxon>Neurospora</taxon>
    </lineage>
</organism>
<feature type="region of interest" description="Disordered" evidence="1">
    <location>
        <begin position="23"/>
        <end position="45"/>
    </location>
</feature>
<gene>
    <name evidence="4" type="ORF">QR685DRAFT_450474</name>
</gene>
<name>A0ABR3D1G8_NEUIN</name>
<comment type="caution">
    <text evidence="4">The sequence shown here is derived from an EMBL/GenBank/DDBJ whole genome shotgun (WGS) entry which is preliminary data.</text>
</comment>
<feature type="region of interest" description="Disordered" evidence="1">
    <location>
        <begin position="70"/>
        <end position="125"/>
    </location>
</feature>
<keyword evidence="5" id="KW-1185">Reference proteome</keyword>
<feature type="transmembrane region" description="Helical" evidence="2">
    <location>
        <begin position="289"/>
        <end position="313"/>
    </location>
</feature>
<feature type="compositionally biased region" description="Low complexity" evidence="1">
    <location>
        <begin position="75"/>
        <end position="86"/>
    </location>
</feature>
<proteinExistence type="predicted"/>
<accession>A0ABR3D1G8</accession>
<dbReference type="Proteomes" id="UP001451303">
    <property type="component" value="Unassembled WGS sequence"/>
</dbReference>
<evidence type="ECO:0000256" key="2">
    <source>
        <dbReference type="SAM" id="Phobius"/>
    </source>
</evidence>
<keyword evidence="2" id="KW-1133">Transmembrane helix</keyword>
<sequence>MHLQIFLQVLLLVSSSTALSAPASTIPSSYSSSPTPIDKPKLNPRLSWDDIVNGAKSLYSQAMATPTTIEIQGPSSTLSTSSTAAAPENPEEGNKDNSNSNTQFKDVSNVPEKPSENIPSTPGNALRSSPLLVGIWPSRPAFWRRRSSSVHQFLEPEGAHLEIPASETRVPKHDLKSIVKNHGSCSIFQTGPPVSLVCSGQYRYGSHHFNSDEDATGKLFYRSIAEHAIEAKSPIAPDEEPKAWSDLGSRSSDVDNVNSHLAKRASTPDSAKDPDYNKKNGYWVPLEPVYYVLMGMGIVLAMHLVYLLVRCLVGGRDTLKYLKTWQGTVKKHWVRKAERRTAKNEVVAPA</sequence>
<feature type="chain" id="PRO_5045949001" evidence="3">
    <location>
        <begin position="19"/>
        <end position="350"/>
    </location>
</feature>
<keyword evidence="2" id="KW-0812">Transmembrane</keyword>